<evidence type="ECO:0000313" key="13">
    <source>
        <dbReference type="EMBL" id="TGN38781.1"/>
    </source>
</evidence>
<keyword evidence="9 12" id="KW-0407">Ion channel</keyword>
<evidence type="ECO:0000256" key="5">
    <source>
        <dbReference type="ARBA" id="ARBA00022989"/>
    </source>
</evidence>
<dbReference type="OrthoDB" id="9806299at2"/>
<keyword evidence="6 12" id="KW-0915">Sodium</keyword>
<evidence type="ECO:0000256" key="8">
    <source>
        <dbReference type="ARBA" id="ARBA00023136"/>
    </source>
</evidence>
<feature type="transmembrane region" description="Helical" evidence="12">
    <location>
        <begin position="97"/>
        <end position="121"/>
    </location>
</feature>
<evidence type="ECO:0000256" key="7">
    <source>
        <dbReference type="ARBA" id="ARBA00023065"/>
    </source>
</evidence>
<name>A0A4Z1BP11_9GAMM</name>
<keyword evidence="4 12" id="KW-0812">Transmembrane</keyword>
<comment type="catalytic activity">
    <reaction evidence="11">
        <text>fluoride(in) = fluoride(out)</text>
        <dbReference type="Rhea" id="RHEA:76159"/>
        <dbReference type="ChEBI" id="CHEBI:17051"/>
    </reaction>
    <physiologicalReaction direction="left-to-right" evidence="11">
        <dbReference type="Rhea" id="RHEA:76160"/>
    </physiologicalReaction>
</comment>
<evidence type="ECO:0000256" key="1">
    <source>
        <dbReference type="ARBA" id="ARBA00004651"/>
    </source>
</evidence>
<comment type="subcellular location">
    <subcellularLocation>
        <location evidence="1 12">Cell membrane</location>
        <topology evidence="1 12">Multi-pass membrane protein</topology>
    </subcellularLocation>
</comment>
<evidence type="ECO:0000256" key="12">
    <source>
        <dbReference type="HAMAP-Rule" id="MF_00454"/>
    </source>
</evidence>
<dbReference type="GO" id="GO:0140114">
    <property type="term" value="P:cellular detoxification of fluoride"/>
    <property type="evidence" value="ECO:0007669"/>
    <property type="project" value="UniProtKB-UniRule"/>
</dbReference>
<keyword evidence="3" id="KW-0997">Cell inner membrane</keyword>
<keyword evidence="12" id="KW-0479">Metal-binding</keyword>
<sequence length="126" mass="13145">MWLSVLAVSAGAVIGANLRWALGLWLNSSSQVIPYGTLAANLSGGWLVGLLIGYFAQGSSLSPEWRLFAITGMCGALTTFSTFSLEMLTALQDGKWGMAVAGIMAHVVGSIAMTLLGIYTFGALRG</sequence>
<evidence type="ECO:0000256" key="4">
    <source>
        <dbReference type="ARBA" id="ARBA00022692"/>
    </source>
</evidence>
<dbReference type="EMBL" id="SRPF01000004">
    <property type="protein sequence ID" value="TGN38781.1"/>
    <property type="molecule type" value="Genomic_DNA"/>
</dbReference>
<dbReference type="RefSeq" id="WP_135804006.1">
    <property type="nucleotide sequence ID" value="NZ_SRPF01000004.1"/>
</dbReference>
<evidence type="ECO:0000256" key="10">
    <source>
        <dbReference type="ARBA" id="ARBA00035120"/>
    </source>
</evidence>
<dbReference type="GO" id="GO:0062054">
    <property type="term" value="F:fluoride channel activity"/>
    <property type="evidence" value="ECO:0007669"/>
    <property type="project" value="UniProtKB-UniRule"/>
</dbReference>
<keyword evidence="5 12" id="KW-1133">Transmembrane helix</keyword>
<comment type="similarity">
    <text evidence="10 12">Belongs to the fluoride channel Fluc/FEX (TC 1.A.43) family.</text>
</comment>
<evidence type="ECO:0000256" key="11">
    <source>
        <dbReference type="ARBA" id="ARBA00035585"/>
    </source>
</evidence>
<keyword evidence="14" id="KW-1185">Reference proteome</keyword>
<evidence type="ECO:0000256" key="2">
    <source>
        <dbReference type="ARBA" id="ARBA00022475"/>
    </source>
</evidence>
<dbReference type="HAMAP" id="MF_00454">
    <property type="entry name" value="FluC"/>
    <property type="match status" value="1"/>
</dbReference>
<dbReference type="PANTHER" id="PTHR28259:SF1">
    <property type="entry name" value="FLUORIDE EXPORT PROTEIN 1-RELATED"/>
    <property type="match status" value="1"/>
</dbReference>
<feature type="binding site" evidence="12">
    <location>
        <position position="75"/>
    </location>
    <ligand>
        <name>Na(+)</name>
        <dbReference type="ChEBI" id="CHEBI:29101"/>
        <note>structural</note>
    </ligand>
</feature>
<dbReference type="AlphaFoldDB" id="A0A4Z1BP11"/>
<feature type="binding site" evidence="12">
    <location>
        <position position="78"/>
    </location>
    <ligand>
        <name>Na(+)</name>
        <dbReference type="ChEBI" id="CHEBI:29101"/>
        <note>structural</note>
    </ligand>
</feature>
<evidence type="ECO:0000313" key="14">
    <source>
        <dbReference type="Proteomes" id="UP000298325"/>
    </source>
</evidence>
<evidence type="ECO:0000256" key="6">
    <source>
        <dbReference type="ARBA" id="ARBA00023053"/>
    </source>
</evidence>
<comment type="function">
    <text evidence="12">Fluoride-specific ion channel. Important for reducing fluoride concentration in the cell, thus reducing its toxicity.</text>
</comment>
<dbReference type="PANTHER" id="PTHR28259">
    <property type="entry name" value="FLUORIDE EXPORT PROTEIN 1-RELATED"/>
    <property type="match status" value="1"/>
</dbReference>
<dbReference type="Pfam" id="PF02537">
    <property type="entry name" value="CRCB"/>
    <property type="match status" value="1"/>
</dbReference>
<dbReference type="GO" id="GO:0046872">
    <property type="term" value="F:metal ion binding"/>
    <property type="evidence" value="ECO:0007669"/>
    <property type="project" value="UniProtKB-KW"/>
</dbReference>
<evidence type="ECO:0000256" key="3">
    <source>
        <dbReference type="ARBA" id="ARBA00022519"/>
    </source>
</evidence>
<gene>
    <name evidence="12 13" type="primary">crcB</name>
    <name evidence="12" type="synonym">fluC</name>
    <name evidence="13" type="ORF">E5Q11_13665</name>
</gene>
<accession>A0A4Z1BP11</accession>
<evidence type="ECO:0000256" key="9">
    <source>
        <dbReference type="ARBA" id="ARBA00023303"/>
    </source>
</evidence>
<keyword evidence="7 12" id="KW-0406">Ion transport</keyword>
<proteinExistence type="inferred from homology"/>
<keyword evidence="12" id="KW-0813">Transport</keyword>
<dbReference type="NCBIfam" id="NF010792">
    <property type="entry name" value="PRK14196.1"/>
    <property type="match status" value="1"/>
</dbReference>
<reference evidence="13 14" key="1">
    <citation type="submission" date="2019-04" db="EMBL/GenBank/DDBJ databases">
        <authorList>
            <person name="Park S."/>
            <person name="Yoon J.-H."/>
        </authorList>
    </citation>
    <scope>NUCLEOTIDE SEQUENCE [LARGE SCALE GENOMIC DNA]</scope>
    <source>
        <strain evidence="13 14">HJM-18</strain>
    </source>
</reference>
<protein>
    <recommendedName>
        <fullName evidence="12">Fluoride-specific ion channel FluC</fullName>
    </recommendedName>
</protein>
<keyword evidence="8 12" id="KW-0472">Membrane</keyword>
<organism evidence="13 14">
    <name type="scientific">Marinobacter confluentis</name>
    <dbReference type="NCBI Taxonomy" id="1697557"/>
    <lineage>
        <taxon>Bacteria</taxon>
        <taxon>Pseudomonadati</taxon>
        <taxon>Pseudomonadota</taxon>
        <taxon>Gammaproteobacteria</taxon>
        <taxon>Pseudomonadales</taxon>
        <taxon>Marinobacteraceae</taxon>
        <taxon>Marinobacter</taxon>
    </lineage>
</organism>
<keyword evidence="2 12" id="KW-1003">Cell membrane</keyword>
<feature type="transmembrane region" description="Helical" evidence="12">
    <location>
        <begin position="67"/>
        <end position="85"/>
    </location>
</feature>
<dbReference type="InterPro" id="IPR003691">
    <property type="entry name" value="FluC"/>
</dbReference>
<dbReference type="Proteomes" id="UP000298325">
    <property type="component" value="Unassembled WGS sequence"/>
</dbReference>
<dbReference type="NCBIfam" id="TIGR00494">
    <property type="entry name" value="crcB"/>
    <property type="match status" value="1"/>
</dbReference>
<comment type="caution">
    <text evidence="13">The sequence shown here is derived from an EMBL/GenBank/DDBJ whole genome shotgun (WGS) entry which is preliminary data.</text>
</comment>
<comment type="activity regulation">
    <text evidence="12">Na(+) is not transported, but it plays an essential structural role and its presence is essential for fluoride channel function.</text>
</comment>
<feature type="transmembrane region" description="Helical" evidence="12">
    <location>
        <begin position="37"/>
        <end position="55"/>
    </location>
</feature>
<dbReference type="GO" id="GO:0005886">
    <property type="term" value="C:plasma membrane"/>
    <property type="evidence" value="ECO:0007669"/>
    <property type="project" value="UniProtKB-SubCell"/>
</dbReference>